<name>H6N9V6_9BACL</name>
<evidence type="ECO:0008006" key="3">
    <source>
        <dbReference type="Google" id="ProtNLM"/>
    </source>
</evidence>
<gene>
    <name evidence="1" type="ORF">PM3016_1561</name>
</gene>
<evidence type="ECO:0000313" key="1">
    <source>
        <dbReference type="EMBL" id="AFC28484.1"/>
    </source>
</evidence>
<accession>H6N9V6</accession>
<dbReference type="Proteomes" id="UP000007523">
    <property type="component" value="Chromosome"/>
</dbReference>
<dbReference type="RefSeq" id="WP_014369067.1">
    <property type="nucleotide sequence ID" value="NC_016935.1"/>
</dbReference>
<dbReference type="AlphaFoldDB" id="H6N9V6"/>
<dbReference type="EMBL" id="CP003235">
    <property type="protein sequence ID" value="AFC28484.1"/>
    <property type="molecule type" value="Genomic_DNA"/>
</dbReference>
<dbReference type="Gene3D" id="3.40.50.150">
    <property type="entry name" value="Vaccinia Virus protein VP39"/>
    <property type="match status" value="1"/>
</dbReference>
<organism evidence="1 2">
    <name type="scientific">Paenibacillus mucilaginosus 3016</name>
    <dbReference type="NCBI Taxonomy" id="1116391"/>
    <lineage>
        <taxon>Bacteria</taxon>
        <taxon>Bacillati</taxon>
        <taxon>Bacillota</taxon>
        <taxon>Bacilli</taxon>
        <taxon>Bacillales</taxon>
        <taxon>Paenibacillaceae</taxon>
        <taxon>Paenibacillus</taxon>
    </lineage>
</organism>
<dbReference type="InterPro" id="IPR029063">
    <property type="entry name" value="SAM-dependent_MTases_sf"/>
</dbReference>
<proteinExistence type="predicted"/>
<protein>
    <recommendedName>
        <fullName evidence="3">Methyltransferase domain-containing protein</fullName>
    </recommendedName>
</protein>
<reference evidence="1 2" key="1">
    <citation type="journal article" date="2012" name="J. Bacteriol.">
        <title>Complete Genome Sequence of Paenibacillus mucilaginosus 3016, a Bacterium Functional as Microbial Fertilizer.</title>
        <authorList>
            <person name="Ma M."/>
            <person name="Wang Z."/>
            <person name="Li L."/>
            <person name="Jiang X."/>
            <person name="Guan D."/>
            <person name="Cao F."/>
            <person name="Chen H."/>
            <person name="Wang X."/>
            <person name="Shen D."/>
            <person name="Du B."/>
            <person name="Li J."/>
        </authorList>
    </citation>
    <scope>NUCLEOTIDE SEQUENCE [LARGE SCALE GENOMIC DNA]</scope>
    <source>
        <strain evidence="1 2">3016</strain>
    </source>
</reference>
<keyword evidence="2" id="KW-1185">Reference proteome</keyword>
<sequence length="296" mass="33938">MLLKFRQQKDNMSTQNMWEDWQDFRNSFGSTLLKINELLTINRGRVLLLGAGNGNDVPIEIIEEMFEEIVLVDIDSEALSRFISKTGNSKKYTCIEADLSGIGHLIPDLKHKSERHIIELLESINYEPLWVKKITGKFDCVINCHYTSQLIAPIFMSRFDNRVTYPSRKYLLSLSNCSKRVLGGLFRDIHLVMSDGGIFIHSTDVFEVSFNSNGKSHPGSSEILKATGGDLQKVGEIVSLYDELMKKGYHVTGSEYPDNLKDIFEHFVMFINPWTFIDSDIEKKTYIVFTDAFRKK</sequence>
<dbReference type="HOGENOM" id="CLU_939558_0_0_9"/>
<dbReference type="KEGG" id="pmq:PM3016_1561"/>
<evidence type="ECO:0000313" key="2">
    <source>
        <dbReference type="Proteomes" id="UP000007523"/>
    </source>
</evidence>